<accession>A0ABZ0JWZ1</accession>
<feature type="coiled-coil region" evidence="1">
    <location>
        <begin position="46"/>
        <end position="76"/>
    </location>
</feature>
<protein>
    <submittedName>
        <fullName evidence="3">Fimbrial assembly protein</fullName>
    </submittedName>
</protein>
<evidence type="ECO:0000256" key="2">
    <source>
        <dbReference type="SAM" id="Phobius"/>
    </source>
</evidence>
<name>A0ABZ0JWZ1_9GAMM</name>
<evidence type="ECO:0000313" key="4">
    <source>
        <dbReference type="Proteomes" id="UP001529491"/>
    </source>
</evidence>
<gene>
    <name evidence="3" type="ORF">RGE70_16025</name>
</gene>
<keyword evidence="4" id="KW-1185">Reference proteome</keyword>
<evidence type="ECO:0000256" key="1">
    <source>
        <dbReference type="SAM" id="Coils"/>
    </source>
</evidence>
<keyword evidence="1" id="KW-0175">Coiled coil</keyword>
<dbReference type="Pfam" id="PF05137">
    <property type="entry name" value="PilN"/>
    <property type="match status" value="1"/>
</dbReference>
<keyword evidence="2" id="KW-0812">Transmembrane</keyword>
<evidence type="ECO:0000313" key="3">
    <source>
        <dbReference type="EMBL" id="WOT04802.1"/>
    </source>
</evidence>
<reference evidence="3 4" key="1">
    <citation type="submission" date="2023-10" db="EMBL/GenBank/DDBJ databases">
        <title>Complete genome sequence of Shewanella sp. DAU334.</title>
        <authorList>
            <person name="Lee Y.-S."/>
            <person name="Jeong H.-R."/>
            <person name="Hwang E.-J."/>
            <person name="Choi Y.-L."/>
            <person name="Kim G.-D."/>
        </authorList>
    </citation>
    <scope>NUCLEOTIDE SEQUENCE [LARGE SCALE GENOMIC DNA]</scope>
    <source>
        <strain evidence="3 4">DAU334</strain>
    </source>
</reference>
<dbReference type="EMBL" id="CP136522">
    <property type="protein sequence ID" value="WOT04802.1"/>
    <property type="molecule type" value="Genomic_DNA"/>
</dbReference>
<proteinExistence type="predicted"/>
<dbReference type="InterPro" id="IPR007813">
    <property type="entry name" value="PilN"/>
</dbReference>
<sequence length="204" mass="22430">MKLRVNLYSESLFPAKLRLSFLRLTQTLAGIVAVLIIGIALAYTLVSNLEADKAKLQQTKNALNSQKAQLEAEISKRKPSAALVAEVELKAQQLELKQLLMGKLSKQEALTSFGYSPLLTDLASVADSSLWLNRIQVVENSYIFEGYTTNPQSVPNWIDRLKTTTTLKGHAFASMTMNLGADQPLAFKLTSNEEVATKQAEASQ</sequence>
<feature type="transmembrane region" description="Helical" evidence="2">
    <location>
        <begin position="21"/>
        <end position="46"/>
    </location>
</feature>
<dbReference type="Proteomes" id="UP001529491">
    <property type="component" value="Chromosome"/>
</dbReference>
<organism evidence="3 4">
    <name type="scientific">Shewanella youngdeokensis</name>
    <dbReference type="NCBI Taxonomy" id="2999068"/>
    <lineage>
        <taxon>Bacteria</taxon>
        <taxon>Pseudomonadati</taxon>
        <taxon>Pseudomonadota</taxon>
        <taxon>Gammaproteobacteria</taxon>
        <taxon>Alteromonadales</taxon>
        <taxon>Shewanellaceae</taxon>
        <taxon>Shewanella</taxon>
    </lineage>
</organism>
<keyword evidence="2" id="KW-0472">Membrane</keyword>
<keyword evidence="2" id="KW-1133">Transmembrane helix</keyword>
<dbReference type="RefSeq" id="WP_310472438.1">
    <property type="nucleotide sequence ID" value="NZ_CP136522.1"/>
</dbReference>